<evidence type="ECO:0000313" key="8">
    <source>
        <dbReference type="EMBL" id="ETN41957.1"/>
    </source>
</evidence>
<feature type="region of interest" description="Disordered" evidence="6">
    <location>
        <begin position="45"/>
        <end position="135"/>
    </location>
</feature>
<evidence type="ECO:0000256" key="4">
    <source>
        <dbReference type="PROSITE-ProRule" id="PRU00175"/>
    </source>
</evidence>
<feature type="compositionally biased region" description="Acidic residues" evidence="6">
    <location>
        <begin position="96"/>
        <end position="105"/>
    </location>
</feature>
<feature type="coiled-coil region" evidence="5">
    <location>
        <begin position="145"/>
        <end position="172"/>
    </location>
</feature>
<feature type="domain" description="RING-type" evidence="7">
    <location>
        <begin position="399"/>
        <end position="440"/>
    </location>
</feature>
<keyword evidence="5" id="KW-0175">Coiled coil</keyword>
<keyword evidence="3" id="KW-0862">Zinc</keyword>
<dbReference type="VEuPathDB" id="FungiDB:HMPREF1541_03896"/>
<dbReference type="Gene3D" id="3.30.40.10">
    <property type="entry name" value="Zinc/RING finger domain, C3HC4 (zinc finger)"/>
    <property type="match status" value="1"/>
</dbReference>
<dbReference type="PROSITE" id="PS00518">
    <property type="entry name" value="ZF_RING_1"/>
    <property type="match status" value="1"/>
</dbReference>
<accession>W2RZV6</accession>
<dbReference type="InParanoid" id="W2RZV6"/>
<keyword evidence="9" id="KW-1185">Reference proteome</keyword>
<proteinExistence type="predicted"/>
<dbReference type="AlphaFoldDB" id="W2RZV6"/>
<dbReference type="InterPro" id="IPR013083">
    <property type="entry name" value="Znf_RING/FYVE/PHD"/>
</dbReference>
<dbReference type="InterPro" id="IPR007005">
    <property type="entry name" value="XAP5"/>
</dbReference>
<feature type="compositionally biased region" description="Basic and acidic residues" evidence="6">
    <location>
        <begin position="644"/>
        <end position="653"/>
    </location>
</feature>
<dbReference type="EMBL" id="KB822719">
    <property type="protein sequence ID" value="ETN41957.1"/>
    <property type="molecule type" value="Genomic_DNA"/>
</dbReference>
<feature type="compositionally biased region" description="Polar residues" evidence="6">
    <location>
        <begin position="56"/>
        <end position="66"/>
    </location>
</feature>
<dbReference type="Proteomes" id="UP000030752">
    <property type="component" value="Unassembled WGS sequence"/>
</dbReference>
<protein>
    <recommendedName>
        <fullName evidence="7">RING-type domain-containing protein</fullName>
    </recommendedName>
</protein>
<organism evidence="8 9">
    <name type="scientific">Cyphellophora europaea (strain CBS 101466)</name>
    <name type="common">Phialophora europaea</name>
    <dbReference type="NCBI Taxonomy" id="1220924"/>
    <lineage>
        <taxon>Eukaryota</taxon>
        <taxon>Fungi</taxon>
        <taxon>Dikarya</taxon>
        <taxon>Ascomycota</taxon>
        <taxon>Pezizomycotina</taxon>
        <taxon>Eurotiomycetes</taxon>
        <taxon>Chaetothyriomycetidae</taxon>
        <taxon>Chaetothyriales</taxon>
        <taxon>Cyphellophoraceae</taxon>
        <taxon>Cyphellophora</taxon>
    </lineage>
</organism>
<dbReference type="PANTHER" id="PTHR12722">
    <property type="entry name" value="XAP-5 PROTEIN-RELATED"/>
    <property type="match status" value="1"/>
</dbReference>
<dbReference type="HOGENOM" id="CLU_406579_0_0_1"/>
<dbReference type="GeneID" id="19971235"/>
<feature type="compositionally biased region" description="Basic and acidic residues" evidence="6">
    <location>
        <begin position="45"/>
        <end position="55"/>
    </location>
</feature>
<dbReference type="InterPro" id="IPR048337">
    <property type="entry name" value="FAM50A/XAP5_C"/>
</dbReference>
<dbReference type="GO" id="GO:0006325">
    <property type="term" value="P:chromatin organization"/>
    <property type="evidence" value="ECO:0007669"/>
    <property type="project" value="TreeGrafter"/>
</dbReference>
<dbReference type="GO" id="GO:0005634">
    <property type="term" value="C:nucleus"/>
    <property type="evidence" value="ECO:0007669"/>
    <property type="project" value="InterPro"/>
</dbReference>
<sequence length="762" mass="84426">MVSTPDPPSGASTPRFVSQAATAEDLLKSQTVGLVHLAEFRKRRADVLDQKERQLQESGRSGSNTPGVEGDDGALTPNSDLPPTKKKKKARKLLSYDDDDNVDEPEPVKGKSAVGKSEGSRAPKKAMPNPNSVLPAPKAMTKAAIAAEAEERERLRKDFLEMQEKVKNAEIAIPFVFYDGANIPGDVVRIKKGDPIWLFLERARKIAAEKGVQGSGAAAGGMNSQDSKKQWARVGVDDLMCVRAGVIVPHHYDFYYFIANKTQDPARDGKLLFDYKGTAETYVTEEAPLLRVPGQEKLEGSDSDPTYTKVVDRRWYEKNKHIFPASTWKEFKVGKDFEEGAKQRKDAEVRGNDIGNRDAGIQDLTKSAIECLEPILQQQTSITMTEQPLRCNNQIGGYCRNQLVDEAVVTTCSHIFCLDCATKTRFANAALHERSCPVCQTALPNHDDAVQARLSPSEDYKTSVLSGLDPNTIMECAGRALAFWTYQTTQEILYQEHMGKQLKDKYGQLNSAMDKIINEANTEISTLQNKVSAMSLDQRAIQEKYDDLVNLYRDKSKRCAQAQQLYDTLKKKFMLRDVETAASENVTQTLQSIVHQSRPRTDQEYSVPRLSYSSAAGQNVQRSELLQPDLLGTDLRPVNYAARRSSEAGRGNDEMAPPLRPVANRNAKPTAPDTPLQKTTLSLQGRATINRSQIPVSTRPDARFNVQNVGSIRHGVHGEGFDRAKASTPRGFGMLHGMRVGRAETADGQAMESRLLRSDGMY</sequence>
<dbReference type="Pfam" id="PF14634">
    <property type="entry name" value="zf-RING_5"/>
    <property type="match status" value="1"/>
</dbReference>
<evidence type="ECO:0000256" key="1">
    <source>
        <dbReference type="ARBA" id="ARBA00022723"/>
    </source>
</evidence>
<evidence type="ECO:0000313" key="9">
    <source>
        <dbReference type="Proteomes" id="UP000030752"/>
    </source>
</evidence>
<gene>
    <name evidence="8" type="ORF">HMPREF1541_03896</name>
</gene>
<reference evidence="8 9" key="1">
    <citation type="submission" date="2013-03" db="EMBL/GenBank/DDBJ databases">
        <title>The Genome Sequence of Phialophora europaea CBS 101466.</title>
        <authorList>
            <consortium name="The Broad Institute Genomics Platform"/>
            <person name="Cuomo C."/>
            <person name="de Hoog S."/>
            <person name="Gorbushina A."/>
            <person name="Walker B."/>
            <person name="Young S.K."/>
            <person name="Zeng Q."/>
            <person name="Gargeya S."/>
            <person name="Fitzgerald M."/>
            <person name="Haas B."/>
            <person name="Abouelleil A."/>
            <person name="Allen A.W."/>
            <person name="Alvarado L."/>
            <person name="Arachchi H.M."/>
            <person name="Berlin A.M."/>
            <person name="Chapman S.B."/>
            <person name="Gainer-Dewar J."/>
            <person name="Goldberg J."/>
            <person name="Griggs A."/>
            <person name="Gujja S."/>
            <person name="Hansen M."/>
            <person name="Howarth C."/>
            <person name="Imamovic A."/>
            <person name="Ireland A."/>
            <person name="Larimer J."/>
            <person name="McCowan C."/>
            <person name="Murphy C."/>
            <person name="Pearson M."/>
            <person name="Poon T.W."/>
            <person name="Priest M."/>
            <person name="Roberts A."/>
            <person name="Saif S."/>
            <person name="Shea T."/>
            <person name="Sisk P."/>
            <person name="Sykes S."/>
            <person name="Wortman J."/>
            <person name="Nusbaum C."/>
            <person name="Birren B."/>
        </authorList>
    </citation>
    <scope>NUCLEOTIDE SEQUENCE [LARGE SCALE GENOMIC DNA]</scope>
    <source>
        <strain evidence="8 9">CBS 101466</strain>
    </source>
</reference>
<dbReference type="PANTHER" id="PTHR12722:SF0">
    <property type="entry name" value="PROTEIN FAM50A"/>
    <property type="match status" value="1"/>
</dbReference>
<dbReference type="SUPFAM" id="SSF57850">
    <property type="entry name" value="RING/U-box"/>
    <property type="match status" value="1"/>
</dbReference>
<keyword evidence="1" id="KW-0479">Metal-binding</keyword>
<dbReference type="eggNOG" id="KOG2894">
    <property type="taxonomic scope" value="Eukaryota"/>
</dbReference>
<evidence type="ECO:0000259" key="7">
    <source>
        <dbReference type="PROSITE" id="PS50089"/>
    </source>
</evidence>
<dbReference type="Pfam" id="PF04921">
    <property type="entry name" value="XAP5"/>
    <property type="match status" value="1"/>
</dbReference>
<dbReference type="InterPro" id="IPR017907">
    <property type="entry name" value="Znf_RING_CS"/>
</dbReference>
<dbReference type="OrthoDB" id="1562195at2759"/>
<keyword evidence="2 4" id="KW-0863">Zinc-finger</keyword>
<dbReference type="PROSITE" id="PS50089">
    <property type="entry name" value="ZF_RING_2"/>
    <property type="match status" value="1"/>
</dbReference>
<name>W2RZV6_CYPE1</name>
<dbReference type="GO" id="GO:0008270">
    <property type="term" value="F:zinc ion binding"/>
    <property type="evidence" value="ECO:0007669"/>
    <property type="project" value="UniProtKB-KW"/>
</dbReference>
<dbReference type="RefSeq" id="XP_008716466.1">
    <property type="nucleotide sequence ID" value="XM_008718244.1"/>
</dbReference>
<feature type="region of interest" description="Disordered" evidence="6">
    <location>
        <begin position="643"/>
        <end position="677"/>
    </location>
</feature>
<dbReference type="InterPro" id="IPR001841">
    <property type="entry name" value="Znf_RING"/>
</dbReference>
<evidence type="ECO:0000256" key="3">
    <source>
        <dbReference type="ARBA" id="ARBA00022833"/>
    </source>
</evidence>
<evidence type="ECO:0000256" key="2">
    <source>
        <dbReference type="ARBA" id="ARBA00022771"/>
    </source>
</evidence>
<dbReference type="STRING" id="1220924.W2RZV6"/>
<feature type="coiled-coil region" evidence="5">
    <location>
        <begin position="510"/>
        <end position="572"/>
    </location>
</feature>
<evidence type="ECO:0000256" key="6">
    <source>
        <dbReference type="SAM" id="MobiDB-lite"/>
    </source>
</evidence>
<evidence type="ECO:0000256" key="5">
    <source>
        <dbReference type="SAM" id="Coils"/>
    </source>
</evidence>